<sequence length="141" mass="15988">MDSLLSIFSHPALSGLAAVCTIISFFLSLSKSKFWYLFAFCIFIFCATYILGNIHLNDKKIIFPPDEANLLPIGKITEIKHGYVLFNSDSVMPNDPLLYIKLKNNDIVHIILSKQKDNIFSAIVPKRINEINENDIVLISR</sequence>
<accession>A0A5K8AHE9</accession>
<keyword evidence="1" id="KW-0472">Membrane</keyword>
<reference evidence="2 3" key="1">
    <citation type="submission" date="2019-11" db="EMBL/GenBank/DDBJ databases">
        <title>Comparative genomics of hydrocarbon-degrading Desulfosarcina strains.</title>
        <authorList>
            <person name="Watanabe M."/>
            <person name="Kojima H."/>
            <person name="Fukui M."/>
        </authorList>
    </citation>
    <scope>NUCLEOTIDE SEQUENCE [LARGE SCALE GENOMIC DNA]</scope>
    <source>
        <strain evidence="3">oXyS1</strain>
    </source>
</reference>
<gene>
    <name evidence="2" type="ORF">DSCOOX_51580</name>
</gene>
<evidence type="ECO:0000313" key="2">
    <source>
        <dbReference type="EMBL" id="BBO91978.1"/>
    </source>
</evidence>
<dbReference type="EMBL" id="AP021879">
    <property type="protein sequence ID" value="BBO91978.1"/>
    <property type="molecule type" value="Genomic_DNA"/>
</dbReference>
<feature type="transmembrane region" description="Helical" evidence="1">
    <location>
        <begin position="34"/>
        <end position="52"/>
    </location>
</feature>
<evidence type="ECO:0000313" key="3">
    <source>
        <dbReference type="Proteomes" id="UP000422108"/>
    </source>
</evidence>
<dbReference type="Proteomes" id="UP000422108">
    <property type="component" value="Chromosome"/>
</dbReference>
<keyword evidence="3" id="KW-1185">Reference proteome</keyword>
<proteinExistence type="predicted"/>
<organism evidence="2 3">
    <name type="scientific">Desulfosarcina ovata subsp. ovata</name>
    <dbReference type="NCBI Taxonomy" id="2752305"/>
    <lineage>
        <taxon>Bacteria</taxon>
        <taxon>Pseudomonadati</taxon>
        <taxon>Thermodesulfobacteriota</taxon>
        <taxon>Desulfobacteria</taxon>
        <taxon>Desulfobacterales</taxon>
        <taxon>Desulfosarcinaceae</taxon>
        <taxon>Desulfosarcina</taxon>
    </lineage>
</organism>
<name>A0A5K8AHE9_9BACT</name>
<evidence type="ECO:0000256" key="1">
    <source>
        <dbReference type="SAM" id="Phobius"/>
    </source>
</evidence>
<feature type="transmembrane region" description="Helical" evidence="1">
    <location>
        <begin position="7"/>
        <end position="28"/>
    </location>
</feature>
<keyword evidence="1" id="KW-0812">Transmembrane</keyword>
<protein>
    <submittedName>
        <fullName evidence="2">Uncharacterized protein</fullName>
    </submittedName>
</protein>
<keyword evidence="1" id="KW-1133">Transmembrane helix</keyword>
<dbReference type="RefSeq" id="WP_155312795.1">
    <property type="nucleotide sequence ID" value="NZ_AP021879.1"/>
</dbReference>
<dbReference type="AlphaFoldDB" id="A0A5K8AHE9"/>